<sequence length="179" mass="19666">MATSSLPHLPATSSASTPTDEVDAILAAWAIERPDVDTSPMQILSRVGRLSRHLDLERRKAFAAHDLETWEFDVLSSLRREGEPYALTPGALMSELLVSSGTMTNRIDRLEGAGLVTRTPSPHDRRAVVVSLTDEGKRRVDAALMSLLECERAILAPLNVPEKEQLATLLRSLLLAFEQ</sequence>
<gene>
    <name evidence="5" type="ORF">EII11_09435</name>
</gene>
<reference evidence="5 6" key="1">
    <citation type="submission" date="2018-11" db="EMBL/GenBank/DDBJ databases">
        <title>Genomes From Bacteria Associated with the Canine Oral Cavity: a Test Case for Automated Genome-Based Taxonomic Assignment.</title>
        <authorList>
            <person name="Coil D.A."/>
            <person name="Jospin G."/>
            <person name="Darling A.E."/>
            <person name="Wallis C."/>
            <person name="Davis I.J."/>
            <person name="Harris S."/>
            <person name="Eisen J.A."/>
            <person name="Holcombe L.J."/>
            <person name="O'Flynn C."/>
        </authorList>
    </citation>
    <scope>NUCLEOTIDE SEQUENCE [LARGE SCALE GENOMIC DNA]</scope>
    <source>
        <strain evidence="5 6">OH770</strain>
    </source>
</reference>
<dbReference type="InterPro" id="IPR000835">
    <property type="entry name" value="HTH_MarR-typ"/>
</dbReference>
<evidence type="ECO:0000313" key="5">
    <source>
        <dbReference type="EMBL" id="RRC94663.1"/>
    </source>
</evidence>
<dbReference type="SMART" id="SM00347">
    <property type="entry name" value="HTH_MARR"/>
    <property type="match status" value="1"/>
</dbReference>
<dbReference type="AlphaFoldDB" id="A0A3P1SBL7"/>
<keyword evidence="3" id="KW-0804">Transcription</keyword>
<dbReference type="PROSITE" id="PS01117">
    <property type="entry name" value="HTH_MARR_1"/>
    <property type="match status" value="1"/>
</dbReference>
<accession>A0A3P1SBL7</accession>
<evidence type="ECO:0000313" key="6">
    <source>
        <dbReference type="Proteomes" id="UP000280444"/>
    </source>
</evidence>
<comment type="caution">
    <text evidence="5">The sequence shown here is derived from an EMBL/GenBank/DDBJ whole genome shotgun (WGS) entry which is preliminary data.</text>
</comment>
<dbReference type="PANTHER" id="PTHR42756">
    <property type="entry name" value="TRANSCRIPTIONAL REGULATOR, MARR"/>
    <property type="match status" value="1"/>
</dbReference>
<dbReference type="InterPro" id="IPR023187">
    <property type="entry name" value="Tscrpt_reg_MarR-type_CS"/>
</dbReference>
<proteinExistence type="predicted"/>
<name>A0A3P1SBL7_9ACTO</name>
<evidence type="ECO:0000256" key="3">
    <source>
        <dbReference type="ARBA" id="ARBA00023163"/>
    </source>
</evidence>
<dbReference type="InterPro" id="IPR036390">
    <property type="entry name" value="WH_DNA-bd_sf"/>
</dbReference>
<dbReference type="GO" id="GO:0003677">
    <property type="term" value="F:DNA binding"/>
    <property type="evidence" value="ECO:0007669"/>
    <property type="project" value="UniProtKB-KW"/>
</dbReference>
<dbReference type="EMBL" id="RQZF01000012">
    <property type="protein sequence ID" value="RRC94663.1"/>
    <property type="molecule type" value="Genomic_DNA"/>
</dbReference>
<dbReference type="Gene3D" id="1.10.10.10">
    <property type="entry name" value="Winged helix-like DNA-binding domain superfamily/Winged helix DNA-binding domain"/>
    <property type="match status" value="1"/>
</dbReference>
<dbReference type="Proteomes" id="UP000280444">
    <property type="component" value="Unassembled WGS sequence"/>
</dbReference>
<dbReference type="PANTHER" id="PTHR42756:SF1">
    <property type="entry name" value="TRANSCRIPTIONAL REPRESSOR OF EMRAB OPERON"/>
    <property type="match status" value="1"/>
</dbReference>
<keyword evidence="6" id="KW-1185">Reference proteome</keyword>
<evidence type="ECO:0000259" key="4">
    <source>
        <dbReference type="PROSITE" id="PS50995"/>
    </source>
</evidence>
<organism evidence="5 6">
    <name type="scientific">Schaalia canis</name>
    <dbReference type="NCBI Taxonomy" id="100469"/>
    <lineage>
        <taxon>Bacteria</taxon>
        <taxon>Bacillati</taxon>
        <taxon>Actinomycetota</taxon>
        <taxon>Actinomycetes</taxon>
        <taxon>Actinomycetales</taxon>
        <taxon>Actinomycetaceae</taxon>
        <taxon>Schaalia</taxon>
    </lineage>
</organism>
<evidence type="ECO:0000256" key="1">
    <source>
        <dbReference type="ARBA" id="ARBA00023015"/>
    </source>
</evidence>
<dbReference type="PRINTS" id="PR00598">
    <property type="entry name" value="HTHMARR"/>
</dbReference>
<dbReference type="InterPro" id="IPR036388">
    <property type="entry name" value="WH-like_DNA-bd_sf"/>
</dbReference>
<evidence type="ECO:0000256" key="2">
    <source>
        <dbReference type="ARBA" id="ARBA00023125"/>
    </source>
</evidence>
<dbReference type="PROSITE" id="PS50995">
    <property type="entry name" value="HTH_MARR_2"/>
    <property type="match status" value="1"/>
</dbReference>
<feature type="domain" description="HTH marR-type" evidence="4">
    <location>
        <begin position="40"/>
        <end position="175"/>
    </location>
</feature>
<dbReference type="OrthoDB" id="3237509at2"/>
<keyword evidence="1" id="KW-0805">Transcription regulation</keyword>
<dbReference type="GO" id="GO:0003700">
    <property type="term" value="F:DNA-binding transcription factor activity"/>
    <property type="evidence" value="ECO:0007669"/>
    <property type="project" value="InterPro"/>
</dbReference>
<keyword evidence="2" id="KW-0238">DNA-binding</keyword>
<dbReference type="SUPFAM" id="SSF46785">
    <property type="entry name" value="Winged helix' DNA-binding domain"/>
    <property type="match status" value="1"/>
</dbReference>
<protein>
    <submittedName>
        <fullName evidence="5">MarR family transcriptional regulator</fullName>
    </submittedName>
</protein>
<dbReference type="Pfam" id="PF12802">
    <property type="entry name" value="MarR_2"/>
    <property type="match status" value="1"/>
</dbReference>